<name>L7VV94_9BACT</name>
<reference evidence="2" key="1">
    <citation type="submission" date="2012-09" db="EMBL/GenBank/DDBJ databases">
        <title>Metagenomic Characterization of a Microbial Community in Wastewater Detects High Levels of Antibiotic Resistance.</title>
        <authorList>
            <person name="Abrams M."/>
            <person name="Caldwell A."/>
            <person name="Vandaei E."/>
            <person name="Lee W."/>
            <person name="Perrott J."/>
            <person name="Khan S.Y."/>
            <person name="Ta J."/>
            <person name="Romero D."/>
            <person name="Nguyen V."/>
            <person name="Pourmand N."/>
            <person name="Ouverney C.C."/>
        </authorList>
    </citation>
    <scope>NUCLEOTIDE SEQUENCE</scope>
</reference>
<sequence length="53" mass="5935">MLGLGILSAFHRCASVLTVVDARARTAPKRGQRLVRERVSVPKQEQFKNNSEL</sequence>
<proteinExistence type="predicted"/>
<protein>
    <submittedName>
        <fullName evidence="2">Uncharacterized protein</fullName>
    </submittedName>
</protein>
<accession>L7VV94</accession>
<organism evidence="2">
    <name type="scientific">uncultured bacterium A1Q1_fos_1050</name>
    <dbReference type="NCBI Taxonomy" id="1256538"/>
    <lineage>
        <taxon>Bacteria</taxon>
        <taxon>environmental samples</taxon>
    </lineage>
</organism>
<evidence type="ECO:0000256" key="1">
    <source>
        <dbReference type="SAM" id="MobiDB-lite"/>
    </source>
</evidence>
<evidence type="ECO:0000313" key="2">
    <source>
        <dbReference type="EMBL" id="AGC70923.1"/>
    </source>
</evidence>
<dbReference type="EMBL" id="JX649857">
    <property type="protein sequence ID" value="AGC70923.1"/>
    <property type="molecule type" value="Genomic_DNA"/>
</dbReference>
<feature type="region of interest" description="Disordered" evidence="1">
    <location>
        <begin position="31"/>
        <end position="53"/>
    </location>
</feature>
<dbReference type="AlphaFoldDB" id="L7VV94"/>